<dbReference type="InterPro" id="IPR029056">
    <property type="entry name" value="Ribokinase-like"/>
</dbReference>
<sequence length="294" mass="30951">MPSDLPGAGMTQPKLVAVGDNCLDTYLTSGLLTVGGNALNVAAQWRRNGWTARYFGAVGEDPEGDVVLAELAGVGLSPDDVERRPGDTAVTLLRDESGDRKFLHESFGVGENYMPAPEHYAVIAGADWVHLGTNANKDLVRRLVADHVPFSIDVSTTHLALPLDGVPLLFASGPDEVDKPVEPLLTALRAAGARQVVVTCGRRGSYFDDGKGVVHAPATLVDVVDTCGAGDSFIATFLTALRFEGRGPAEALHTASVAAAQTCTHLGGFPQKPRPIPEWLPAKYASFITDAQGA</sequence>
<gene>
    <name evidence="4" type="ORF">C8D77_1229</name>
</gene>
<dbReference type="GO" id="GO:0016301">
    <property type="term" value="F:kinase activity"/>
    <property type="evidence" value="ECO:0007669"/>
    <property type="project" value="UniProtKB-KW"/>
</dbReference>
<dbReference type="InterPro" id="IPR011611">
    <property type="entry name" value="PfkB_dom"/>
</dbReference>
<keyword evidence="1" id="KW-0808">Transferase</keyword>
<dbReference type="PANTHER" id="PTHR10584:SF166">
    <property type="entry name" value="RIBOKINASE"/>
    <property type="match status" value="1"/>
</dbReference>
<accession>A0A8E3B254</accession>
<evidence type="ECO:0000256" key="2">
    <source>
        <dbReference type="ARBA" id="ARBA00022777"/>
    </source>
</evidence>
<dbReference type="AlphaFoldDB" id="A0A8E3B254"/>
<dbReference type="Proteomes" id="UP000245631">
    <property type="component" value="Unassembled WGS sequence"/>
</dbReference>
<feature type="domain" description="Carbohydrate kinase PfkB" evidence="3">
    <location>
        <begin position="32"/>
        <end position="103"/>
    </location>
</feature>
<feature type="domain" description="Carbohydrate kinase PfkB" evidence="3">
    <location>
        <begin position="184"/>
        <end position="267"/>
    </location>
</feature>
<keyword evidence="2 4" id="KW-0418">Kinase</keyword>
<dbReference type="EMBL" id="QGGH01000022">
    <property type="protein sequence ID" value="PWJ86747.1"/>
    <property type="molecule type" value="Genomic_DNA"/>
</dbReference>
<dbReference type="Gene3D" id="3.40.1190.20">
    <property type="match status" value="1"/>
</dbReference>
<evidence type="ECO:0000256" key="1">
    <source>
        <dbReference type="ARBA" id="ARBA00022679"/>
    </source>
</evidence>
<dbReference type="SUPFAM" id="SSF53613">
    <property type="entry name" value="Ribokinase-like"/>
    <property type="match status" value="1"/>
</dbReference>
<evidence type="ECO:0000259" key="3">
    <source>
        <dbReference type="Pfam" id="PF00294"/>
    </source>
</evidence>
<name>A0A8E3B254_RHILI</name>
<organism evidence="4 5">
    <name type="scientific">Rhizobium loti</name>
    <name type="common">Mesorhizobium loti</name>
    <dbReference type="NCBI Taxonomy" id="381"/>
    <lineage>
        <taxon>Bacteria</taxon>
        <taxon>Pseudomonadati</taxon>
        <taxon>Pseudomonadota</taxon>
        <taxon>Alphaproteobacteria</taxon>
        <taxon>Hyphomicrobiales</taxon>
        <taxon>Phyllobacteriaceae</taxon>
        <taxon>Mesorhizobium</taxon>
    </lineage>
</organism>
<dbReference type="GeneID" id="61056111"/>
<dbReference type="RefSeq" id="WP_245468652.1">
    <property type="nucleotide sequence ID" value="NZ_QGGH01000022.1"/>
</dbReference>
<evidence type="ECO:0000313" key="5">
    <source>
        <dbReference type="Proteomes" id="UP000245631"/>
    </source>
</evidence>
<proteinExistence type="predicted"/>
<comment type="caution">
    <text evidence="4">The sequence shown here is derived from an EMBL/GenBank/DDBJ whole genome shotgun (WGS) entry which is preliminary data.</text>
</comment>
<evidence type="ECO:0000313" key="4">
    <source>
        <dbReference type="EMBL" id="PWJ86747.1"/>
    </source>
</evidence>
<dbReference type="PANTHER" id="PTHR10584">
    <property type="entry name" value="SUGAR KINASE"/>
    <property type="match status" value="1"/>
</dbReference>
<dbReference type="Pfam" id="PF00294">
    <property type="entry name" value="PfkB"/>
    <property type="match status" value="2"/>
</dbReference>
<protein>
    <submittedName>
        <fullName evidence="4">Fructoselysine 6-kinase</fullName>
    </submittedName>
</protein>
<reference evidence="4 5" key="1">
    <citation type="submission" date="2018-05" db="EMBL/GenBank/DDBJ databases">
        <title>Genomic Encyclopedia of Type Strains, Phase IV (KMG-IV): sequencing the most valuable type-strain genomes for metagenomic binning, comparative biology and taxonomic classification.</title>
        <authorList>
            <person name="Goeker M."/>
        </authorList>
    </citation>
    <scope>NUCLEOTIDE SEQUENCE [LARGE SCALE GENOMIC DNA]</scope>
    <source>
        <strain evidence="4 5">DSM 2626</strain>
    </source>
</reference>